<evidence type="ECO:0008006" key="4">
    <source>
        <dbReference type="Google" id="ProtNLM"/>
    </source>
</evidence>
<evidence type="ECO:0000313" key="3">
    <source>
        <dbReference type="Proteomes" id="UP001444661"/>
    </source>
</evidence>
<comment type="caution">
    <text evidence="2">The sequence shown here is derived from an EMBL/GenBank/DDBJ whole genome shotgun (WGS) entry which is preliminary data.</text>
</comment>
<name>A0ABR1U067_9PEZI</name>
<accession>A0ABR1U067</accession>
<proteinExistence type="predicted"/>
<feature type="region of interest" description="Disordered" evidence="1">
    <location>
        <begin position="1"/>
        <end position="44"/>
    </location>
</feature>
<protein>
    <recommendedName>
        <fullName evidence="4">DUF397 domain-containing protein</fullName>
    </recommendedName>
</protein>
<evidence type="ECO:0000256" key="1">
    <source>
        <dbReference type="SAM" id="MobiDB-lite"/>
    </source>
</evidence>
<sequence>MNGRSVYPTPGAWKPMSSPHPGHEPTHRQKAGDETHAAHPLPQRRDCQAFLSVMSNVLSDGGSDVDLADANPTA</sequence>
<feature type="compositionally biased region" description="Basic and acidic residues" evidence="1">
    <location>
        <begin position="21"/>
        <end position="44"/>
    </location>
</feature>
<keyword evidence="3" id="KW-1185">Reference proteome</keyword>
<gene>
    <name evidence="2" type="ORF">PG993_003671</name>
</gene>
<evidence type="ECO:0000313" key="2">
    <source>
        <dbReference type="EMBL" id="KAK8052286.1"/>
    </source>
</evidence>
<organism evidence="2 3">
    <name type="scientific">Apiospora rasikravindrae</name>
    <dbReference type="NCBI Taxonomy" id="990691"/>
    <lineage>
        <taxon>Eukaryota</taxon>
        <taxon>Fungi</taxon>
        <taxon>Dikarya</taxon>
        <taxon>Ascomycota</taxon>
        <taxon>Pezizomycotina</taxon>
        <taxon>Sordariomycetes</taxon>
        <taxon>Xylariomycetidae</taxon>
        <taxon>Amphisphaeriales</taxon>
        <taxon>Apiosporaceae</taxon>
        <taxon>Apiospora</taxon>
    </lineage>
</organism>
<dbReference type="Proteomes" id="UP001444661">
    <property type="component" value="Unassembled WGS sequence"/>
</dbReference>
<dbReference type="EMBL" id="JAQQWK010000002">
    <property type="protein sequence ID" value="KAK8052286.1"/>
    <property type="molecule type" value="Genomic_DNA"/>
</dbReference>
<reference evidence="2 3" key="1">
    <citation type="submission" date="2023-01" db="EMBL/GenBank/DDBJ databases">
        <title>Analysis of 21 Apiospora genomes using comparative genomics revels a genus with tremendous synthesis potential of carbohydrate active enzymes and secondary metabolites.</title>
        <authorList>
            <person name="Sorensen T."/>
        </authorList>
    </citation>
    <scope>NUCLEOTIDE SEQUENCE [LARGE SCALE GENOMIC DNA]</scope>
    <source>
        <strain evidence="2 3">CBS 33761</strain>
    </source>
</reference>